<keyword evidence="2" id="KW-1185">Reference proteome</keyword>
<dbReference type="Proteomes" id="UP000251891">
    <property type="component" value="Unassembled WGS sequence"/>
</dbReference>
<accession>A0A365H7B2</accession>
<protein>
    <recommendedName>
        <fullName evidence="3">Pilus assembly protein TadE</fullName>
    </recommendedName>
</protein>
<sequence>MAFPVLVLLLVTALWGIMLAARQVACVDAAGAGARAAARGESISAVREAVARGLPPGARVEVLRTGESTRVVVALPVRAPVPVGLSPVILRARAVAVTEPGAAEP</sequence>
<evidence type="ECO:0000313" key="1">
    <source>
        <dbReference type="EMBL" id="RAY14961.1"/>
    </source>
</evidence>
<name>A0A365H7B2_9ACTN</name>
<organism evidence="1 2">
    <name type="scientific">Actinomadura craniellae</name>
    <dbReference type="NCBI Taxonomy" id="2231787"/>
    <lineage>
        <taxon>Bacteria</taxon>
        <taxon>Bacillati</taxon>
        <taxon>Actinomycetota</taxon>
        <taxon>Actinomycetes</taxon>
        <taxon>Streptosporangiales</taxon>
        <taxon>Thermomonosporaceae</taxon>
        <taxon>Actinomadura</taxon>
    </lineage>
</organism>
<dbReference type="NCBIfam" id="NF041390">
    <property type="entry name" value="TadE_Rv3655c"/>
    <property type="match status" value="1"/>
</dbReference>
<dbReference type="InterPro" id="IPR049790">
    <property type="entry name" value="Rv3655c/TadE"/>
</dbReference>
<evidence type="ECO:0000313" key="2">
    <source>
        <dbReference type="Proteomes" id="UP000251891"/>
    </source>
</evidence>
<evidence type="ECO:0008006" key="3">
    <source>
        <dbReference type="Google" id="ProtNLM"/>
    </source>
</evidence>
<gene>
    <name evidence="1" type="ORF">DPM19_14090</name>
</gene>
<dbReference type="EMBL" id="QLYX01000005">
    <property type="protein sequence ID" value="RAY14961.1"/>
    <property type="molecule type" value="Genomic_DNA"/>
</dbReference>
<dbReference type="AlphaFoldDB" id="A0A365H7B2"/>
<proteinExistence type="predicted"/>
<reference evidence="1 2" key="1">
    <citation type="submission" date="2018-06" db="EMBL/GenBank/DDBJ databases">
        <title>Actinomadura craniellae sp. nov. isolated from marine sponge Craniella sp.</title>
        <authorList>
            <person name="Li L."/>
            <person name="Xu Q.H."/>
            <person name="Lin H.W."/>
            <person name="Lu Y.H."/>
        </authorList>
    </citation>
    <scope>NUCLEOTIDE SEQUENCE [LARGE SCALE GENOMIC DNA]</scope>
    <source>
        <strain evidence="1 2">LHW63021</strain>
    </source>
</reference>
<comment type="caution">
    <text evidence="1">The sequence shown here is derived from an EMBL/GenBank/DDBJ whole genome shotgun (WGS) entry which is preliminary data.</text>
</comment>